<keyword evidence="5" id="KW-0067">ATP-binding</keyword>
<dbReference type="GO" id="GO:0004321">
    <property type="term" value="F:fatty-acyl-CoA synthase activity"/>
    <property type="evidence" value="ECO:0007669"/>
    <property type="project" value="TreeGrafter"/>
</dbReference>
<dbReference type="SUPFAM" id="SSF56801">
    <property type="entry name" value="Acetyl-CoA synthetase-like"/>
    <property type="match status" value="1"/>
</dbReference>
<evidence type="ECO:0000256" key="5">
    <source>
        <dbReference type="ARBA" id="ARBA00022840"/>
    </source>
</evidence>
<dbReference type="FunFam" id="3.30.300.30:FF:000005">
    <property type="entry name" value="Acyl-coenzyme A synthetase ACSM5, mitochondrial"/>
    <property type="match status" value="1"/>
</dbReference>
<evidence type="ECO:0000259" key="8">
    <source>
        <dbReference type="Pfam" id="PF00501"/>
    </source>
</evidence>
<keyword evidence="4" id="KW-0547">Nucleotide-binding</keyword>
<dbReference type="GO" id="GO:0046872">
    <property type="term" value="F:metal ion binding"/>
    <property type="evidence" value="ECO:0007669"/>
    <property type="project" value="UniProtKB-KW"/>
</dbReference>
<dbReference type="Proteomes" id="UP001431572">
    <property type="component" value="Chromosome 1"/>
</dbReference>
<evidence type="ECO:0000256" key="6">
    <source>
        <dbReference type="ARBA" id="ARBA00022842"/>
    </source>
</evidence>
<reference evidence="10 12" key="1">
    <citation type="submission" date="2020-06" db="EMBL/GenBank/DDBJ databases">
        <title>Anoxygenic phototrophic Chloroflexota member uses a Type I reaction center.</title>
        <authorList>
            <person name="Tsuji J.M."/>
            <person name="Shaw N.A."/>
            <person name="Nagashima S."/>
            <person name="Venkiteswaran J."/>
            <person name="Schiff S.L."/>
            <person name="Hanada S."/>
            <person name="Tank M."/>
            <person name="Neufeld J.D."/>
        </authorList>
    </citation>
    <scope>NUCLEOTIDE SEQUENCE [LARGE SCALE GENOMIC DNA]</scope>
    <source>
        <strain evidence="10">L227-S17</strain>
    </source>
</reference>
<dbReference type="GO" id="GO:0016405">
    <property type="term" value="F:CoA-ligase activity"/>
    <property type="evidence" value="ECO:0007669"/>
    <property type="project" value="UniProtKB-ARBA"/>
</dbReference>
<dbReference type="Gene3D" id="3.40.50.12780">
    <property type="entry name" value="N-terminal domain of ligase-like"/>
    <property type="match status" value="1"/>
</dbReference>
<evidence type="ECO:0000256" key="2">
    <source>
        <dbReference type="ARBA" id="ARBA00022598"/>
    </source>
</evidence>
<dbReference type="AlphaFoldDB" id="A0A8T7M029"/>
<dbReference type="EMBL" id="JACATZ010000001">
    <property type="protein sequence ID" value="NWJ44641.1"/>
    <property type="molecule type" value="Genomic_DNA"/>
</dbReference>
<evidence type="ECO:0000256" key="3">
    <source>
        <dbReference type="ARBA" id="ARBA00022723"/>
    </source>
</evidence>
<dbReference type="RefSeq" id="WP_341468418.1">
    <property type="nucleotide sequence ID" value="NZ_CP128399.1"/>
</dbReference>
<dbReference type="EMBL" id="CP128399">
    <property type="protein sequence ID" value="WJW66530.1"/>
    <property type="molecule type" value="Genomic_DNA"/>
</dbReference>
<evidence type="ECO:0000313" key="10">
    <source>
        <dbReference type="EMBL" id="NWJ44641.1"/>
    </source>
</evidence>
<sequence>MSINADTANIGDYETTYRDFKLEVPEFYNFGYDTVDKWGEDPNHRAMLWVDEDGSERTLSYAYFRDRSNQVVNALHSLGMRKGDRVMIVMPRVPEWWESLLGMIKSGIIALPGTTQLTPKDITYRLQSSRARAIITDVENAPKFEESLPDCPGIDFRIIVGGQREGWLNFADLVDKAAITVSPEVKVQTSSSDPMLLYFTSGTTGYPKMVLHTHSSYPIGHYGTGTFWLDLKPNDLHWNLSDTGWAKAAWSSFFGPLICGAGMFVHNTKGKYSAKLTMDLLSKYAVTSFCAPPTAYRMLVADDISGFDTRHLRSCVGAGEPLNPEVIEIWKNITGHTIRDGYGQTETCLLVGNFPGMEVKVGSMGKPAPGYVVDVLDDDGNPALPNKEGDIGVRIKPNRPVGLFQEYWNNPEATNASIRGDWYLTGDRAYRDEDGYLWFVGRADDVILSAGYRIGPFEVESALVEHPAVMESAVVAKPEPTRGEIVKAFVILKPGIEGTPELVTEIQDFVKHLTAPYKYPREIEFVKELPKTISGKIRRIELRDQEKAKYQSEHQ</sequence>
<keyword evidence="2" id="KW-0436">Ligase</keyword>
<protein>
    <submittedName>
        <fullName evidence="10">AMP-binding protein</fullName>
    </submittedName>
</protein>
<evidence type="ECO:0000313" key="11">
    <source>
        <dbReference type="EMBL" id="WJW66530.1"/>
    </source>
</evidence>
<dbReference type="GO" id="GO:0006637">
    <property type="term" value="P:acyl-CoA metabolic process"/>
    <property type="evidence" value="ECO:0007669"/>
    <property type="project" value="TreeGrafter"/>
</dbReference>
<gene>
    <name evidence="10" type="ORF">HXX08_02065</name>
    <name evidence="11" type="ORF">OZ401_002333</name>
</gene>
<feature type="domain" description="AMP-dependent synthetase/ligase" evidence="8">
    <location>
        <begin position="40"/>
        <end position="408"/>
    </location>
</feature>
<dbReference type="Gene3D" id="3.30.300.30">
    <property type="match status" value="1"/>
</dbReference>
<evidence type="ECO:0000256" key="4">
    <source>
        <dbReference type="ARBA" id="ARBA00022741"/>
    </source>
</evidence>
<dbReference type="PANTHER" id="PTHR43605:SF10">
    <property type="entry name" value="ACYL-COA SYNTHETASE MEDIUM CHAIN FAMILY MEMBER 3"/>
    <property type="match status" value="1"/>
</dbReference>
<dbReference type="PROSITE" id="PS00455">
    <property type="entry name" value="AMP_BINDING"/>
    <property type="match status" value="1"/>
</dbReference>
<dbReference type="Proteomes" id="UP000521676">
    <property type="component" value="Unassembled WGS sequence"/>
</dbReference>
<dbReference type="InterPro" id="IPR020845">
    <property type="entry name" value="AMP-binding_CS"/>
</dbReference>
<evidence type="ECO:0000313" key="13">
    <source>
        <dbReference type="Proteomes" id="UP001431572"/>
    </source>
</evidence>
<dbReference type="GO" id="GO:0006633">
    <property type="term" value="P:fatty acid biosynthetic process"/>
    <property type="evidence" value="ECO:0007669"/>
    <property type="project" value="TreeGrafter"/>
</dbReference>
<proteinExistence type="inferred from homology"/>
<feature type="domain" description="AMP-binding enzyme C-terminal" evidence="9">
    <location>
        <begin position="458"/>
        <end position="536"/>
    </location>
</feature>
<dbReference type="FunFam" id="3.40.50.12780:FF:000007">
    <property type="entry name" value="Acyl-coenzyme A synthetase ACSM2A, mitochondrial"/>
    <property type="match status" value="1"/>
</dbReference>
<name>A0A8T7M029_9CHLR</name>
<dbReference type="InterPro" id="IPR000873">
    <property type="entry name" value="AMP-dep_synth/lig_dom"/>
</dbReference>
<accession>A0A8T7M029</accession>
<dbReference type="Pfam" id="PF00501">
    <property type="entry name" value="AMP-binding"/>
    <property type="match status" value="1"/>
</dbReference>
<keyword evidence="3" id="KW-0479">Metal-binding</keyword>
<comment type="similarity">
    <text evidence="1">Belongs to the ATP-dependent AMP-binding enzyme family.</text>
</comment>
<organism evidence="10 12">
    <name type="scientific">Candidatus Chlorohelix allophototropha</name>
    <dbReference type="NCBI Taxonomy" id="3003348"/>
    <lineage>
        <taxon>Bacteria</taxon>
        <taxon>Bacillati</taxon>
        <taxon>Chloroflexota</taxon>
        <taxon>Chloroflexia</taxon>
        <taxon>Candidatus Chloroheliales</taxon>
        <taxon>Candidatus Chloroheliaceae</taxon>
        <taxon>Candidatus Chlorohelix</taxon>
    </lineage>
</organism>
<dbReference type="PANTHER" id="PTHR43605">
    <property type="entry name" value="ACYL-COENZYME A SYNTHETASE"/>
    <property type="match status" value="1"/>
</dbReference>
<evidence type="ECO:0000313" key="12">
    <source>
        <dbReference type="Proteomes" id="UP000521676"/>
    </source>
</evidence>
<evidence type="ECO:0000259" key="9">
    <source>
        <dbReference type="Pfam" id="PF13193"/>
    </source>
</evidence>
<keyword evidence="13" id="KW-1185">Reference proteome</keyword>
<dbReference type="InterPro" id="IPR042099">
    <property type="entry name" value="ANL_N_sf"/>
</dbReference>
<dbReference type="InterPro" id="IPR051087">
    <property type="entry name" value="Mitochondrial_ACSM"/>
</dbReference>
<dbReference type="GO" id="GO:0005524">
    <property type="term" value="F:ATP binding"/>
    <property type="evidence" value="ECO:0007669"/>
    <property type="project" value="UniProtKB-KW"/>
</dbReference>
<evidence type="ECO:0000256" key="1">
    <source>
        <dbReference type="ARBA" id="ARBA00006432"/>
    </source>
</evidence>
<keyword evidence="6" id="KW-0460">Magnesium</keyword>
<dbReference type="GO" id="GO:0015645">
    <property type="term" value="F:fatty acid ligase activity"/>
    <property type="evidence" value="ECO:0007669"/>
    <property type="project" value="TreeGrafter"/>
</dbReference>
<reference evidence="11" key="2">
    <citation type="journal article" date="2024" name="Nature">
        <title>Anoxygenic phototroph of the Chloroflexota uses a type I reaction centre.</title>
        <authorList>
            <person name="Tsuji J.M."/>
            <person name="Shaw N.A."/>
            <person name="Nagashima S."/>
            <person name="Venkiteswaran J.J."/>
            <person name="Schiff S.L."/>
            <person name="Watanabe T."/>
            <person name="Fukui M."/>
            <person name="Hanada S."/>
            <person name="Tank M."/>
            <person name="Neufeld J.D."/>
        </authorList>
    </citation>
    <scope>NUCLEOTIDE SEQUENCE</scope>
    <source>
        <strain evidence="11">L227-S17</strain>
    </source>
</reference>
<keyword evidence="7" id="KW-0443">Lipid metabolism</keyword>
<evidence type="ECO:0000256" key="7">
    <source>
        <dbReference type="ARBA" id="ARBA00023098"/>
    </source>
</evidence>
<dbReference type="InterPro" id="IPR025110">
    <property type="entry name" value="AMP-bd_C"/>
</dbReference>
<dbReference type="InterPro" id="IPR045851">
    <property type="entry name" value="AMP-bd_C_sf"/>
</dbReference>
<dbReference type="Pfam" id="PF13193">
    <property type="entry name" value="AMP-binding_C"/>
    <property type="match status" value="1"/>
</dbReference>